<dbReference type="EMBL" id="WVIE01000039">
    <property type="protein sequence ID" value="NDJ19731.1"/>
    <property type="molecule type" value="Genomic_DNA"/>
</dbReference>
<evidence type="ECO:0000313" key="3">
    <source>
        <dbReference type="Proteomes" id="UP000646053"/>
    </source>
</evidence>
<organism evidence="2 3">
    <name type="scientific">Myxacorys almedinensis A</name>
    <dbReference type="NCBI Taxonomy" id="2690445"/>
    <lineage>
        <taxon>Bacteria</taxon>
        <taxon>Bacillati</taxon>
        <taxon>Cyanobacteriota</taxon>
        <taxon>Cyanophyceae</taxon>
        <taxon>Leptolyngbyales</taxon>
        <taxon>Leptolyngbyaceae</taxon>
        <taxon>Myxacorys</taxon>
        <taxon>Myxacorys almedinensis</taxon>
    </lineage>
</organism>
<feature type="signal peptide" evidence="1">
    <location>
        <begin position="1"/>
        <end position="27"/>
    </location>
</feature>
<gene>
    <name evidence="2" type="ORF">GS601_20980</name>
</gene>
<accession>A0A8J8CLJ6</accession>
<keyword evidence="3" id="KW-1185">Reference proteome</keyword>
<name>A0A8J8CLJ6_9CYAN</name>
<protein>
    <submittedName>
        <fullName evidence="2">Nuclear transport factor 2 family protein</fullName>
    </submittedName>
</protein>
<evidence type="ECO:0000256" key="1">
    <source>
        <dbReference type="SAM" id="SignalP"/>
    </source>
</evidence>
<comment type="caution">
    <text evidence="2">The sequence shown here is derived from an EMBL/GenBank/DDBJ whole genome shotgun (WGS) entry which is preliminary data.</text>
</comment>
<reference evidence="2" key="1">
    <citation type="submission" date="2019-12" db="EMBL/GenBank/DDBJ databases">
        <title>High-Quality draft genome sequences of three cyanobacteria isolated from the limestone walls of the Old Cathedral of Coimbra.</title>
        <authorList>
            <person name="Tiago I."/>
            <person name="Soares F."/>
            <person name="Portugal A."/>
        </authorList>
    </citation>
    <scope>NUCLEOTIDE SEQUENCE</scope>
    <source>
        <strain evidence="2">A</strain>
    </source>
</reference>
<feature type="chain" id="PRO_5035179015" evidence="1">
    <location>
        <begin position="28"/>
        <end position="270"/>
    </location>
</feature>
<keyword evidence="1" id="KW-0732">Signal</keyword>
<dbReference type="Proteomes" id="UP000646053">
    <property type="component" value="Unassembled WGS sequence"/>
</dbReference>
<sequence length="270" mass="29687">MCLVLVAKSRLKSWKTAFFLTFGVAIALNQLPLNRADAATPETAPAALKQVLTQIDTAATNKNVAGVLQYYSPKFTHSDGLTRQTLEQSLTQLWKQHPQLTYRTELKSWQPIASGIQAETVTYITGTQTVNGQQLKLDASLETRHKIENNQIVRQDVIAENNRITSGQNPPSVKINLPSQVRPGQEFSFDAIVQEPLENDLLLGSVLEEPVTANGYLTFPTVDLELLSSGGVFKVGRAPKTPTSQWISAVLVRHGGITMVTQRLRVVDGK</sequence>
<proteinExistence type="predicted"/>
<dbReference type="AlphaFoldDB" id="A0A8J8CLJ6"/>
<evidence type="ECO:0000313" key="2">
    <source>
        <dbReference type="EMBL" id="NDJ19731.1"/>
    </source>
</evidence>